<dbReference type="GO" id="GO:0051301">
    <property type="term" value="P:cell division"/>
    <property type="evidence" value="ECO:0007669"/>
    <property type="project" value="UniProtKB-KW"/>
</dbReference>
<dbReference type="PANTHER" id="PTHR30474">
    <property type="entry name" value="CELL CYCLE PROTEIN"/>
    <property type="match status" value="1"/>
</dbReference>
<evidence type="ECO:0000313" key="23">
    <source>
        <dbReference type="Proteomes" id="UP000230707"/>
    </source>
</evidence>
<feature type="transmembrane region" description="Helical" evidence="21">
    <location>
        <begin position="58"/>
        <end position="76"/>
    </location>
</feature>
<dbReference type="GO" id="GO:0071555">
    <property type="term" value="P:cell wall organization"/>
    <property type="evidence" value="ECO:0007669"/>
    <property type="project" value="UniProtKB-KW"/>
</dbReference>
<evidence type="ECO:0000256" key="20">
    <source>
        <dbReference type="ARBA" id="ARBA00049902"/>
    </source>
</evidence>
<evidence type="ECO:0000256" key="2">
    <source>
        <dbReference type="ARBA" id="ARBA00004752"/>
    </source>
</evidence>
<evidence type="ECO:0000256" key="19">
    <source>
        <dbReference type="ARBA" id="ARBA00044770"/>
    </source>
</evidence>
<keyword evidence="6" id="KW-0808">Transferase</keyword>
<accession>A0A2H0NGY0</accession>
<evidence type="ECO:0000256" key="12">
    <source>
        <dbReference type="ARBA" id="ARBA00023306"/>
    </source>
</evidence>
<keyword evidence="13" id="KW-0961">Cell wall biogenesis/degradation</keyword>
<dbReference type="EMBL" id="PCWS01000100">
    <property type="protein sequence ID" value="PIR08134.1"/>
    <property type="molecule type" value="Genomic_DNA"/>
</dbReference>
<evidence type="ECO:0000256" key="21">
    <source>
        <dbReference type="SAM" id="Phobius"/>
    </source>
</evidence>
<evidence type="ECO:0000256" key="9">
    <source>
        <dbReference type="ARBA" id="ARBA00022984"/>
    </source>
</evidence>
<keyword evidence="7 21" id="KW-0812">Transmembrane</keyword>
<evidence type="ECO:0000256" key="7">
    <source>
        <dbReference type="ARBA" id="ARBA00022692"/>
    </source>
</evidence>
<keyword evidence="12" id="KW-0131">Cell cycle</keyword>
<dbReference type="GO" id="GO:0015648">
    <property type="term" value="F:lipid-linked peptidoglycan transporter activity"/>
    <property type="evidence" value="ECO:0007669"/>
    <property type="project" value="TreeGrafter"/>
</dbReference>
<dbReference type="GO" id="GO:0008360">
    <property type="term" value="P:regulation of cell shape"/>
    <property type="evidence" value="ECO:0007669"/>
    <property type="project" value="UniProtKB-KW"/>
</dbReference>
<dbReference type="GO" id="GO:0032153">
    <property type="term" value="C:cell division site"/>
    <property type="evidence" value="ECO:0007669"/>
    <property type="project" value="TreeGrafter"/>
</dbReference>
<dbReference type="GO" id="GO:0009252">
    <property type="term" value="P:peptidoglycan biosynthetic process"/>
    <property type="evidence" value="ECO:0007669"/>
    <property type="project" value="UniProtKB-KW"/>
</dbReference>
<comment type="similarity">
    <text evidence="16">Belongs to the SEDS family. FtsW subfamily.</text>
</comment>
<keyword evidence="8" id="KW-0133">Cell shape</keyword>
<comment type="caution">
    <text evidence="22">The sequence shown here is derived from an EMBL/GenBank/DDBJ whole genome shotgun (WGS) entry which is preliminary data.</text>
</comment>
<dbReference type="Pfam" id="PF01098">
    <property type="entry name" value="FTSW_RODA_SPOVE"/>
    <property type="match status" value="1"/>
</dbReference>
<protein>
    <recommendedName>
        <fullName evidence="17">Probable peptidoglycan glycosyltransferase FtsW</fullName>
        <ecNumber evidence="19">2.4.99.28</ecNumber>
    </recommendedName>
    <alternativeName>
        <fullName evidence="18">Cell division protein FtsW</fullName>
    </alternativeName>
    <alternativeName>
        <fullName evidence="15">Cell wall polymerase</fullName>
    </alternativeName>
    <alternativeName>
        <fullName evidence="14">Peptidoglycan polymerase</fullName>
    </alternativeName>
</protein>
<organism evidence="22 23">
    <name type="scientific">Candidatus Gottesmanbacteria bacterium CG11_big_fil_rev_8_21_14_0_20_37_11</name>
    <dbReference type="NCBI Taxonomy" id="1974575"/>
    <lineage>
        <taxon>Bacteria</taxon>
        <taxon>Candidatus Gottesmaniibacteriota</taxon>
    </lineage>
</organism>
<dbReference type="PANTHER" id="PTHR30474:SF2">
    <property type="entry name" value="PEPTIDOGLYCAN GLYCOSYLTRANSFERASE FTSW-RELATED"/>
    <property type="match status" value="1"/>
</dbReference>
<feature type="transmembrane region" description="Helical" evidence="21">
    <location>
        <begin position="187"/>
        <end position="207"/>
    </location>
</feature>
<feature type="transmembrane region" description="Helical" evidence="21">
    <location>
        <begin position="341"/>
        <end position="362"/>
    </location>
</feature>
<comment type="subcellular location">
    <subcellularLocation>
        <location evidence="1">Cell membrane</location>
        <topology evidence="1">Multi-pass membrane protein</topology>
    </subcellularLocation>
</comment>
<evidence type="ECO:0000256" key="15">
    <source>
        <dbReference type="ARBA" id="ARBA00033270"/>
    </source>
</evidence>
<evidence type="ECO:0000256" key="1">
    <source>
        <dbReference type="ARBA" id="ARBA00004651"/>
    </source>
</evidence>
<evidence type="ECO:0000256" key="3">
    <source>
        <dbReference type="ARBA" id="ARBA00022475"/>
    </source>
</evidence>
<evidence type="ECO:0000256" key="18">
    <source>
        <dbReference type="ARBA" id="ARBA00041418"/>
    </source>
</evidence>
<keyword evidence="4" id="KW-0132">Cell division</keyword>
<feature type="transmembrane region" description="Helical" evidence="21">
    <location>
        <begin position="88"/>
        <end position="108"/>
    </location>
</feature>
<evidence type="ECO:0000256" key="16">
    <source>
        <dbReference type="ARBA" id="ARBA00038053"/>
    </source>
</evidence>
<dbReference type="EC" id="2.4.99.28" evidence="19"/>
<keyword evidence="10 21" id="KW-1133">Transmembrane helix</keyword>
<name>A0A2H0NGY0_9BACT</name>
<dbReference type="InterPro" id="IPR001182">
    <property type="entry name" value="FtsW/RodA"/>
</dbReference>
<dbReference type="GO" id="GO:0005886">
    <property type="term" value="C:plasma membrane"/>
    <property type="evidence" value="ECO:0007669"/>
    <property type="project" value="UniProtKB-SubCell"/>
</dbReference>
<comment type="pathway">
    <text evidence="2">Cell wall biogenesis; peptidoglycan biosynthesis.</text>
</comment>
<evidence type="ECO:0000256" key="13">
    <source>
        <dbReference type="ARBA" id="ARBA00023316"/>
    </source>
</evidence>
<keyword evidence="5" id="KW-0328">Glycosyltransferase</keyword>
<dbReference type="GO" id="GO:0008955">
    <property type="term" value="F:peptidoglycan glycosyltransferase activity"/>
    <property type="evidence" value="ECO:0007669"/>
    <property type="project" value="UniProtKB-EC"/>
</dbReference>
<evidence type="ECO:0000256" key="4">
    <source>
        <dbReference type="ARBA" id="ARBA00022618"/>
    </source>
</evidence>
<evidence type="ECO:0000256" key="14">
    <source>
        <dbReference type="ARBA" id="ARBA00032370"/>
    </source>
</evidence>
<feature type="transmembrane region" description="Helical" evidence="21">
    <location>
        <begin position="235"/>
        <end position="255"/>
    </location>
</feature>
<sequence>MMHNNRIKLLKQKKRFDIWIVIIPILLSLFGILMIYEASNVSAFKDFGDKYHYVKEQLLSFAIGIVVLVSISILPYRKYYTLSVPLMFFCIISLIAVFIPGIGIKAYGASRWISLKFINFQPSELTKLVLVLYLSSWLSSKERGRFIAFLVLVMVIVGLIIIQPDLGTAIVLTTILLTIYFLSEAPLWHFFILIPLFTGISIILAIISPYRFQRLTTFLNPNFDPLGSSYHIRQILISLGSGGLFGLGLGSSIQKYQFLPEATTDSIFAIIGEEFGFVGGFILISIYLIFLYKIYKITRNAPDKLSFLLSGGLMAYFGFQTIVNLGSMVTLFPLTGVPLPFISYGGSNLIISLIGVGVIINISKYAINKDR</sequence>
<dbReference type="InterPro" id="IPR013437">
    <property type="entry name" value="FtsW"/>
</dbReference>
<dbReference type="Proteomes" id="UP000230707">
    <property type="component" value="Unassembled WGS sequence"/>
</dbReference>
<evidence type="ECO:0000256" key="6">
    <source>
        <dbReference type="ARBA" id="ARBA00022679"/>
    </source>
</evidence>
<dbReference type="AlphaFoldDB" id="A0A2H0NGY0"/>
<dbReference type="NCBIfam" id="TIGR02614">
    <property type="entry name" value="ftsW"/>
    <property type="match status" value="1"/>
</dbReference>
<keyword evidence="9" id="KW-0573">Peptidoglycan synthesis</keyword>
<comment type="catalytic activity">
    <reaction evidence="20">
        <text>[GlcNAc-(1-&gt;4)-Mur2Ac(oyl-L-Ala-gamma-D-Glu-L-Lys-D-Ala-D-Ala)](n)-di-trans,octa-cis-undecaprenyl diphosphate + beta-D-GlcNAc-(1-&gt;4)-Mur2Ac(oyl-L-Ala-gamma-D-Glu-L-Lys-D-Ala-D-Ala)-di-trans,octa-cis-undecaprenyl diphosphate = [GlcNAc-(1-&gt;4)-Mur2Ac(oyl-L-Ala-gamma-D-Glu-L-Lys-D-Ala-D-Ala)](n+1)-di-trans,octa-cis-undecaprenyl diphosphate + di-trans,octa-cis-undecaprenyl diphosphate + H(+)</text>
        <dbReference type="Rhea" id="RHEA:23708"/>
        <dbReference type="Rhea" id="RHEA-COMP:9602"/>
        <dbReference type="Rhea" id="RHEA-COMP:9603"/>
        <dbReference type="ChEBI" id="CHEBI:15378"/>
        <dbReference type="ChEBI" id="CHEBI:58405"/>
        <dbReference type="ChEBI" id="CHEBI:60033"/>
        <dbReference type="ChEBI" id="CHEBI:78435"/>
        <dbReference type="EC" id="2.4.99.28"/>
    </reaction>
</comment>
<evidence type="ECO:0000256" key="5">
    <source>
        <dbReference type="ARBA" id="ARBA00022676"/>
    </source>
</evidence>
<keyword evidence="11 21" id="KW-0472">Membrane</keyword>
<feature type="transmembrane region" description="Helical" evidence="21">
    <location>
        <begin position="275"/>
        <end position="295"/>
    </location>
</feature>
<feature type="transmembrane region" description="Helical" evidence="21">
    <location>
        <begin position="307"/>
        <end position="329"/>
    </location>
</feature>
<feature type="transmembrane region" description="Helical" evidence="21">
    <location>
        <begin position="150"/>
        <end position="181"/>
    </location>
</feature>
<keyword evidence="3" id="KW-1003">Cell membrane</keyword>
<evidence type="ECO:0000313" key="22">
    <source>
        <dbReference type="EMBL" id="PIR08134.1"/>
    </source>
</evidence>
<proteinExistence type="inferred from homology"/>
<reference evidence="22 23" key="1">
    <citation type="submission" date="2017-09" db="EMBL/GenBank/DDBJ databases">
        <title>Depth-based differentiation of microbial function through sediment-hosted aquifers and enrichment of novel symbionts in the deep terrestrial subsurface.</title>
        <authorList>
            <person name="Probst A.J."/>
            <person name="Ladd B."/>
            <person name="Jarett J.K."/>
            <person name="Geller-Mcgrath D.E."/>
            <person name="Sieber C.M."/>
            <person name="Emerson J.B."/>
            <person name="Anantharaman K."/>
            <person name="Thomas B.C."/>
            <person name="Malmstrom R."/>
            <person name="Stieglmeier M."/>
            <person name="Klingl A."/>
            <person name="Woyke T."/>
            <person name="Ryan C.M."/>
            <person name="Banfield J.F."/>
        </authorList>
    </citation>
    <scope>NUCLEOTIDE SEQUENCE [LARGE SCALE GENOMIC DNA]</scope>
    <source>
        <strain evidence="22">CG11_big_fil_rev_8_21_14_0_20_37_11</strain>
    </source>
</reference>
<evidence type="ECO:0000256" key="11">
    <source>
        <dbReference type="ARBA" id="ARBA00023136"/>
    </source>
</evidence>
<evidence type="ECO:0000256" key="10">
    <source>
        <dbReference type="ARBA" id="ARBA00022989"/>
    </source>
</evidence>
<evidence type="ECO:0000256" key="17">
    <source>
        <dbReference type="ARBA" id="ARBA00041185"/>
    </source>
</evidence>
<feature type="transmembrane region" description="Helical" evidence="21">
    <location>
        <begin position="16"/>
        <end position="38"/>
    </location>
</feature>
<gene>
    <name evidence="22" type="primary">ftsW</name>
    <name evidence="22" type="ORF">COV53_04590</name>
</gene>
<feature type="transmembrane region" description="Helical" evidence="21">
    <location>
        <begin position="120"/>
        <end position="138"/>
    </location>
</feature>
<evidence type="ECO:0000256" key="8">
    <source>
        <dbReference type="ARBA" id="ARBA00022960"/>
    </source>
</evidence>